<protein>
    <submittedName>
        <fullName evidence="6">Nicotinate dehydrogenase subunit B</fullName>
        <ecNumber evidence="6">1.17.2.1</ecNumber>
    </submittedName>
</protein>
<dbReference type="OrthoDB" id="9811281at2"/>
<evidence type="ECO:0000256" key="3">
    <source>
        <dbReference type="ARBA" id="ARBA00023004"/>
    </source>
</evidence>
<dbReference type="PROSITE" id="PS51007">
    <property type="entry name" value="CYTC"/>
    <property type="match status" value="2"/>
</dbReference>
<dbReference type="Pfam" id="PF13442">
    <property type="entry name" value="Cytochrome_CBB3"/>
    <property type="match status" value="1"/>
</dbReference>
<dbReference type="PANTHER" id="PTHR35008:SF8">
    <property type="entry name" value="ALCOHOL DEHYDROGENASE CYTOCHROME C SUBUNIT"/>
    <property type="match status" value="1"/>
</dbReference>
<dbReference type="AlphaFoldDB" id="A0A238JYG1"/>
<evidence type="ECO:0000256" key="1">
    <source>
        <dbReference type="ARBA" id="ARBA00022617"/>
    </source>
</evidence>
<keyword evidence="2 4" id="KW-0479">Metal-binding</keyword>
<evidence type="ECO:0000256" key="4">
    <source>
        <dbReference type="PROSITE-ProRule" id="PRU00433"/>
    </source>
</evidence>
<evidence type="ECO:0000313" key="7">
    <source>
        <dbReference type="Proteomes" id="UP000202922"/>
    </source>
</evidence>
<keyword evidence="7" id="KW-1185">Reference proteome</keyword>
<dbReference type="GO" id="GO:0020037">
    <property type="term" value="F:heme binding"/>
    <property type="evidence" value="ECO:0007669"/>
    <property type="project" value="InterPro"/>
</dbReference>
<keyword evidence="6" id="KW-0560">Oxidoreductase</keyword>
<evidence type="ECO:0000259" key="5">
    <source>
        <dbReference type="PROSITE" id="PS51007"/>
    </source>
</evidence>
<dbReference type="RefSeq" id="WP_093966758.1">
    <property type="nucleotide sequence ID" value="NZ_FXYE01000001.1"/>
</dbReference>
<dbReference type="GO" id="GO:0016491">
    <property type="term" value="F:oxidoreductase activity"/>
    <property type="evidence" value="ECO:0007669"/>
    <property type="project" value="UniProtKB-KW"/>
</dbReference>
<dbReference type="GO" id="GO:0009055">
    <property type="term" value="F:electron transfer activity"/>
    <property type="evidence" value="ECO:0007669"/>
    <property type="project" value="InterPro"/>
</dbReference>
<feature type="domain" description="Cytochrome c" evidence="5">
    <location>
        <begin position="187"/>
        <end position="293"/>
    </location>
</feature>
<dbReference type="PANTHER" id="PTHR35008">
    <property type="entry name" value="BLL4482 PROTEIN-RELATED"/>
    <property type="match status" value="1"/>
</dbReference>
<dbReference type="Gene3D" id="1.10.760.10">
    <property type="entry name" value="Cytochrome c-like domain"/>
    <property type="match status" value="2"/>
</dbReference>
<keyword evidence="3 4" id="KW-0408">Iron</keyword>
<proteinExistence type="predicted"/>
<evidence type="ECO:0000256" key="2">
    <source>
        <dbReference type="ARBA" id="ARBA00022723"/>
    </source>
</evidence>
<sequence length="296" mass="31382">MRRVLPSLASAGIVGLGVFWWVTAPDRLPDDAVAGLSADVAHGEQVFWASGCSSCHAAPDATGDEKLLLAGGQKFPSDFGTFIAPNISPDPENGIGGWSTLDLANAMTRGVSPEGAHYYPAFPYTSYANADLQDIVDLKAFLDTLPAVPTPSQAHEVGFPFNIRRSLGGWKFLFADKGWVITDGLTPETERGRYLVEALGHCGECHTPRNGLGGMERAAWLSGAPNPDGKGTIPNITPGELDWSAADIAYYFETGFTPDFDSVGGHMASVVDNLSKLSAEDRAAIAAYLKIVPAVK</sequence>
<dbReference type="InterPro" id="IPR036909">
    <property type="entry name" value="Cyt_c-like_dom_sf"/>
</dbReference>
<dbReference type="EC" id="1.17.2.1" evidence="6"/>
<feature type="domain" description="Cytochrome c" evidence="5">
    <location>
        <begin position="38"/>
        <end position="146"/>
    </location>
</feature>
<dbReference type="Proteomes" id="UP000202922">
    <property type="component" value="Unassembled WGS sequence"/>
</dbReference>
<dbReference type="EMBL" id="FXYE01000001">
    <property type="protein sequence ID" value="SMX35154.1"/>
    <property type="molecule type" value="Genomic_DNA"/>
</dbReference>
<dbReference type="Pfam" id="PF00034">
    <property type="entry name" value="Cytochrom_C"/>
    <property type="match status" value="1"/>
</dbReference>
<accession>A0A238JYG1</accession>
<name>A0A238JYG1_9RHOB</name>
<keyword evidence="1 4" id="KW-0349">Heme</keyword>
<dbReference type="InterPro" id="IPR051459">
    <property type="entry name" value="Cytochrome_c-type_DH"/>
</dbReference>
<evidence type="ECO:0000313" key="6">
    <source>
        <dbReference type="EMBL" id="SMX35154.1"/>
    </source>
</evidence>
<reference evidence="7" key="1">
    <citation type="submission" date="2017-05" db="EMBL/GenBank/DDBJ databases">
        <authorList>
            <person name="Rodrigo-Torres L."/>
            <person name="Arahal R. D."/>
            <person name="Lucena T."/>
        </authorList>
    </citation>
    <scope>NUCLEOTIDE SEQUENCE [LARGE SCALE GENOMIC DNA]</scope>
    <source>
        <strain evidence="7">CECT 8621</strain>
    </source>
</reference>
<gene>
    <name evidence="6" type="primary">nicB</name>
    <name evidence="6" type="ORF">COL8621_01676</name>
</gene>
<dbReference type="SUPFAM" id="SSF46626">
    <property type="entry name" value="Cytochrome c"/>
    <property type="match status" value="2"/>
</dbReference>
<dbReference type="InterPro" id="IPR009056">
    <property type="entry name" value="Cyt_c-like_dom"/>
</dbReference>
<organism evidence="6 7">
    <name type="scientific">Actibacterium lipolyticum</name>
    <dbReference type="NCBI Taxonomy" id="1524263"/>
    <lineage>
        <taxon>Bacteria</taxon>
        <taxon>Pseudomonadati</taxon>
        <taxon>Pseudomonadota</taxon>
        <taxon>Alphaproteobacteria</taxon>
        <taxon>Rhodobacterales</taxon>
        <taxon>Roseobacteraceae</taxon>
        <taxon>Actibacterium</taxon>
    </lineage>
</organism>
<dbReference type="GO" id="GO:0046872">
    <property type="term" value="F:metal ion binding"/>
    <property type="evidence" value="ECO:0007669"/>
    <property type="project" value="UniProtKB-KW"/>
</dbReference>